<sequence length="200" mass="21474">MNRREAIQRTALALGYAISAPALAGVLNGCKAQPELPFQPVFFSVPEAATVAEMAEIILPKTSTPGAKDAGVPGFIDSMLKEVYKPQAQQKFLADLKAFDDDAEKSYGERFVDLDPEQQLAHFKRHHDAALASAGTGGSTGWWNAGKGGDKPFVLVVKELTLLGFFTSQPGATEVLQYKQVPGPYHGCVPLKEVGKAWAT</sequence>
<dbReference type="InterPro" id="IPR027056">
    <property type="entry name" value="Gluconate_2DH_su3"/>
</dbReference>
<reference evidence="2 3" key="1">
    <citation type="submission" date="2021-01" db="EMBL/GenBank/DDBJ databases">
        <title>Chryseolinea sp. Jin1 Genome sequencing and assembly.</title>
        <authorList>
            <person name="Kim I."/>
        </authorList>
    </citation>
    <scope>NUCLEOTIDE SEQUENCE [LARGE SCALE GENOMIC DNA]</scope>
    <source>
        <strain evidence="2 3">Jin1</strain>
    </source>
</reference>
<gene>
    <name evidence="2" type="ORF">JI741_14805</name>
</gene>
<accession>A0ABS1KSQ5</accession>
<feature type="signal peptide" evidence="1">
    <location>
        <begin position="1"/>
        <end position="24"/>
    </location>
</feature>
<dbReference type="RefSeq" id="WP_202010789.1">
    <property type="nucleotide sequence ID" value="NZ_JAERRB010000004.1"/>
</dbReference>
<evidence type="ECO:0000313" key="3">
    <source>
        <dbReference type="Proteomes" id="UP000613030"/>
    </source>
</evidence>
<dbReference type="Pfam" id="PF13618">
    <property type="entry name" value="Gluconate_2-dh3"/>
    <property type="match status" value="1"/>
</dbReference>
<organism evidence="2 3">
    <name type="scientific">Chryseolinea lacunae</name>
    <dbReference type="NCBI Taxonomy" id="2801331"/>
    <lineage>
        <taxon>Bacteria</taxon>
        <taxon>Pseudomonadati</taxon>
        <taxon>Bacteroidota</taxon>
        <taxon>Cytophagia</taxon>
        <taxon>Cytophagales</taxon>
        <taxon>Fulvivirgaceae</taxon>
        <taxon>Chryseolinea</taxon>
    </lineage>
</organism>
<evidence type="ECO:0000256" key="1">
    <source>
        <dbReference type="SAM" id="SignalP"/>
    </source>
</evidence>
<proteinExistence type="predicted"/>
<feature type="chain" id="PRO_5045204769" evidence="1">
    <location>
        <begin position="25"/>
        <end position="200"/>
    </location>
</feature>
<protein>
    <submittedName>
        <fullName evidence="2">Gluconate 2-dehydrogenase subunit 3 family protein</fullName>
    </submittedName>
</protein>
<dbReference type="Proteomes" id="UP000613030">
    <property type="component" value="Unassembled WGS sequence"/>
</dbReference>
<dbReference type="EMBL" id="JAERRB010000004">
    <property type="protein sequence ID" value="MBL0742495.1"/>
    <property type="molecule type" value="Genomic_DNA"/>
</dbReference>
<keyword evidence="3" id="KW-1185">Reference proteome</keyword>
<evidence type="ECO:0000313" key="2">
    <source>
        <dbReference type="EMBL" id="MBL0742495.1"/>
    </source>
</evidence>
<comment type="caution">
    <text evidence="2">The sequence shown here is derived from an EMBL/GenBank/DDBJ whole genome shotgun (WGS) entry which is preliminary data.</text>
</comment>
<name>A0ABS1KSQ5_9BACT</name>
<keyword evidence="1" id="KW-0732">Signal</keyword>